<proteinExistence type="predicted"/>
<dbReference type="SUPFAM" id="SSF52540">
    <property type="entry name" value="P-loop containing nucleoside triphosphate hydrolases"/>
    <property type="match status" value="1"/>
</dbReference>
<dbReference type="Proteomes" id="UP001617213">
    <property type="component" value="Unassembled WGS sequence"/>
</dbReference>
<dbReference type="Gene3D" id="3.40.50.300">
    <property type="entry name" value="P-loop containing nucleotide triphosphate hydrolases"/>
    <property type="match status" value="1"/>
</dbReference>
<evidence type="ECO:0000259" key="2">
    <source>
        <dbReference type="Pfam" id="PF13476"/>
    </source>
</evidence>
<dbReference type="PANTHER" id="PTHR32114">
    <property type="entry name" value="ABC TRANSPORTER ABCH.3"/>
    <property type="match status" value="1"/>
</dbReference>
<evidence type="ECO:0000313" key="4">
    <source>
        <dbReference type="Proteomes" id="UP001617213"/>
    </source>
</evidence>
<protein>
    <submittedName>
        <fullName evidence="3">AAA family ATPase</fullName>
    </submittedName>
</protein>
<dbReference type="InterPro" id="IPR027417">
    <property type="entry name" value="P-loop_NTPase"/>
</dbReference>
<evidence type="ECO:0000256" key="1">
    <source>
        <dbReference type="SAM" id="Coils"/>
    </source>
</evidence>
<feature type="domain" description="Rad50/SbcC-type AAA" evidence="2">
    <location>
        <begin position="5"/>
        <end position="210"/>
    </location>
</feature>
<evidence type="ECO:0000313" key="3">
    <source>
        <dbReference type="EMBL" id="MFJ2677622.1"/>
    </source>
</evidence>
<dbReference type="PANTHER" id="PTHR32114:SF2">
    <property type="entry name" value="ABC TRANSPORTER ABCH.3"/>
    <property type="match status" value="1"/>
</dbReference>
<gene>
    <name evidence="3" type="ORF">ACIOWJ_05895</name>
</gene>
<name>A0ABW8DVI8_9PSED</name>
<feature type="coiled-coil region" evidence="1">
    <location>
        <begin position="368"/>
        <end position="402"/>
    </location>
</feature>
<reference evidence="3 4" key="1">
    <citation type="submission" date="2024-10" db="EMBL/GenBank/DDBJ databases">
        <title>The Natural Products Discovery Center: Release of the First 8490 Sequenced Strains for Exploring Actinobacteria Biosynthetic Diversity.</title>
        <authorList>
            <person name="Kalkreuter E."/>
            <person name="Kautsar S.A."/>
            <person name="Yang D."/>
            <person name="Bader C.D."/>
            <person name="Teijaro C.N."/>
            <person name="Fluegel L."/>
            <person name="Davis C.M."/>
            <person name="Simpson J.R."/>
            <person name="Lauterbach L."/>
            <person name="Steele A.D."/>
            <person name="Gui C."/>
            <person name="Meng S."/>
            <person name="Li G."/>
            <person name="Viehrig K."/>
            <person name="Ye F."/>
            <person name="Su P."/>
            <person name="Kiefer A.F."/>
            <person name="Nichols A."/>
            <person name="Cepeda A.J."/>
            <person name="Yan W."/>
            <person name="Fan B."/>
            <person name="Jiang Y."/>
            <person name="Adhikari A."/>
            <person name="Zheng C.-J."/>
            <person name="Schuster L."/>
            <person name="Cowan T.M."/>
            <person name="Smanski M.J."/>
            <person name="Chevrette M.G."/>
            <person name="De Carvalho L.P.S."/>
            <person name="Shen B."/>
        </authorList>
    </citation>
    <scope>NUCLEOTIDE SEQUENCE [LARGE SCALE GENOMIC DNA]</scope>
    <source>
        <strain evidence="3 4">NPDC087581</strain>
    </source>
</reference>
<dbReference type="InterPro" id="IPR038729">
    <property type="entry name" value="Rad50/SbcC_AAA"/>
</dbReference>
<dbReference type="RefSeq" id="WP_401380390.1">
    <property type="nucleotide sequence ID" value="NZ_JBIUWZ010000005.1"/>
</dbReference>
<sequence>MKFEKVTIDGFRAYRSGEDGSFDFILDDGVCANFISIYAPNGFGKTSFYDAVEWALTNNINRYLLSSNQKNNIELAKGNNVSGQRQSILRNKYVPDDYKAKVIVEVTSTKEDTKVFENLVKKARIGQADYKFDKKESFPGSEPFSEIFLSQDAIDAFLKEDHPATRYEKFMESFGGEDEAYRSSLFAVRKQLNDNILKLQEIESELNIVISQPINNDLLEVINSAIDAVNVPDRYINNIGSTYSESVEIELRSQVSKRKTMLVSELNILNEKNSAAAKAIISVPRFSELSATRTTQTIAEERYKAALDILNEIDIRRTSLNGNRKSLAETTEKIREHKRHLSNLDEYQAILIEFVANQRAVNTSSAAKAQAEETLFRVKQEIEVAENNLSDAEKKISDLNRLEIESPMYYGKIERARQILAGIELSLDLLGNDLIEAKSKYEESKQNLLWLKTFDILEIYKEPFKLKGIAIDEDSIVEFDSLLEKRETTQHELNELQEKKNQFALDASLLSELASAGLNLLDKTHSDTCPLCHIKHDSYQKLHDRIINNEFLSEIEKQHLTLESELQSELAGLN</sequence>
<dbReference type="Pfam" id="PF13476">
    <property type="entry name" value="AAA_23"/>
    <property type="match status" value="1"/>
</dbReference>
<dbReference type="EMBL" id="JBIUWZ010000005">
    <property type="protein sequence ID" value="MFJ2677622.1"/>
    <property type="molecule type" value="Genomic_DNA"/>
</dbReference>
<feature type="coiled-coil region" evidence="1">
    <location>
        <begin position="479"/>
        <end position="506"/>
    </location>
</feature>
<comment type="caution">
    <text evidence="3">The sequence shown here is derived from an EMBL/GenBank/DDBJ whole genome shotgun (WGS) entry which is preliminary data.</text>
</comment>
<organism evidence="3 4">
    <name type="scientific">Pseudomonas sivasensis</name>
    <dbReference type="NCBI Taxonomy" id="1880678"/>
    <lineage>
        <taxon>Bacteria</taxon>
        <taxon>Pseudomonadati</taxon>
        <taxon>Pseudomonadota</taxon>
        <taxon>Gammaproteobacteria</taxon>
        <taxon>Pseudomonadales</taxon>
        <taxon>Pseudomonadaceae</taxon>
        <taxon>Pseudomonas</taxon>
    </lineage>
</organism>
<keyword evidence="1" id="KW-0175">Coiled coil</keyword>
<accession>A0ABW8DVI8</accession>
<keyword evidence="4" id="KW-1185">Reference proteome</keyword>